<feature type="non-terminal residue" evidence="1">
    <location>
        <position position="1"/>
    </location>
</feature>
<dbReference type="EMBL" id="UINC01053740">
    <property type="protein sequence ID" value="SVB70635.1"/>
    <property type="molecule type" value="Genomic_DNA"/>
</dbReference>
<reference evidence="1" key="1">
    <citation type="submission" date="2018-05" db="EMBL/GenBank/DDBJ databases">
        <authorList>
            <person name="Lanie J.A."/>
            <person name="Ng W.-L."/>
            <person name="Kazmierczak K.M."/>
            <person name="Andrzejewski T.M."/>
            <person name="Davidsen T.M."/>
            <person name="Wayne K.J."/>
            <person name="Tettelin H."/>
            <person name="Glass J.I."/>
            <person name="Rusch D."/>
            <person name="Podicherti R."/>
            <person name="Tsui H.-C.T."/>
            <person name="Winkler M.E."/>
        </authorList>
    </citation>
    <scope>NUCLEOTIDE SEQUENCE</scope>
</reference>
<name>A0A382G761_9ZZZZ</name>
<dbReference type="AlphaFoldDB" id="A0A382G761"/>
<organism evidence="1">
    <name type="scientific">marine metagenome</name>
    <dbReference type="NCBI Taxonomy" id="408172"/>
    <lineage>
        <taxon>unclassified sequences</taxon>
        <taxon>metagenomes</taxon>
        <taxon>ecological metagenomes</taxon>
    </lineage>
</organism>
<sequence length="70" mass="7832">PFEVWIRNNIGKIQSADQLDSLIDSVNELLLDNTYADIDLIVKQNVFNIGKSAEVGAKYLAQLLKSSDCY</sequence>
<accession>A0A382G761</accession>
<gene>
    <name evidence="1" type="ORF">METZ01_LOCUS223489</name>
</gene>
<evidence type="ECO:0000313" key="1">
    <source>
        <dbReference type="EMBL" id="SVB70635.1"/>
    </source>
</evidence>
<proteinExistence type="predicted"/>
<protein>
    <submittedName>
        <fullName evidence="1">Uncharacterized protein</fullName>
    </submittedName>
</protein>